<dbReference type="Proteomes" id="UP001652582">
    <property type="component" value="Chromosome 20"/>
</dbReference>
<dbReference type="PROSITE" id="PS00284">
    <property type="entry name" value="SERPIN"/>
    <property type="match status" value="1"/>
</dbReference>
<dbReference type="InterPro" id="IPR036186">
    <property type="entry name" value="Serpin_sf"/>
</dbReference>
<dbReference type="Pfam" id="PF00079">
    <property type="entry name" value="Serpin"/>
    <property type="match status" value="1"/>
</dbReference>
<dbReference type="Gene3D" id="3.30.497.10">
    <property type="entry name" value="Antithrombin, subunit I, domain 2"/>
    <property type="match status" value="1"/>
</dbReference>
<dbReference type="PANTHER" id="PTHR11461">
    <property type="entry name" value="SERINE PROTEASE INHIBITOR, SERPIN"/>
    <property type="match status" value="1"/>
</dbReference>
<name>A0ABM3LXP3_BICAN</name>
<reference evidence="8" key="1">
    <citation type="submission" date="2025-08" db="UniProtKB">
        <authorList>
            <consortium name="RefSeq"/>
        </authorList>
    </citation>
    <scope>IDENTIFICATION</scope>
</reference>
<sequence length="401" mass="44472">MATRILILLVAMAAVQSYPQYFDDLVFPQYTRTALGDSVDVASMKLLKETYKSATEKNVVTSPLGIQTLLALYASGAEGKNREEIVKSLGASEYGLLKNNYIDMSDRFSSMDRKFLTLCNKVLVSDKYSLQDQFLKTARSFHSEVDNINFEDTKAAADAINEWASRNTDGKISNPVSESDIDPASAVALLNVIYFQGHWHVPFNASETKDKEFHVDKSTTVVKPMMHLEQSLHYRDSPELGAWLVELPYKESKFRMIIVLPKDVDGLQAVVEKAAENGLLQDVFQMYPAGAEVILDLPKFEIRSKLNLNELLPKVGVSRIFEESAAGIIKEQGVAVSRGLQEAFIKVDEEGATAGAFTGLVAVPMSSNSRPPPPIHFKADHPFLFAILHDDVVLFTGTYSH</sequence>
<keyword evidence="2" id="KW-0646">Protease inhibitor</keyword>
<feature type="signal peptide" evidence="5">
    <location>
        <begin position="1"/>
        <end position="17"/>
    </location>
</feature>
<keyword evidence="5" id="KW-0732">Signal</keyword>
<keyword evidence="7" id="KW-1185">Reference proteome</keyword>
<dbReference type="InterPro" id="IPR042178">
    <property type="entry name" value="Serpin_sf_1"/>
</dbReference>
<evidence type="ECO:0000256" key="1">
    <source>
        <dbReference type="ARBA" id="ARBA00009500"/>
    </source>
</evidence>
<dbReference type="RefSeq" id="XP_052743845.1">
    <property type="nucleotide sequence ID" value="XM_052887885.1"/>
</dbReference>
<dbReference type="InterPro" id="IPR000215">
    <property type="entry name" value="Serpin_fam"/>
</dbReference>
<evidence type="ECO:0000313" key="7">
    <source>
        <dbReference type="Proteomes" id="UP001652582"/>
    </source>
</evidence>
<feature type="domain" description="Serpin" evidence="6">
    <location>
        <begin position="44"/>
        <end position="401"/>
    </location>
</feature>
<dbReference type="CDD" id="cd19579">
    <property type="entry name" value="serpin1K-like"/>
    <property type="match status" value="1"/>
</dbReference>
<comment type="similarity">
    <text evidence="1 4">Belongs to the serpin family.</text>
</comment>
<feature type="chain" id="PRO_5046529245" evidence="5">
    <location>
        <begin position="18"/>
        <end position="401"/>
    </location>
</feature>
<evidence type="ECO:0000256" key="5">
    <source>
        <dbReference type="SAM" id="SignalP"/>
    </source>
</evidence>
<dbReference type="SMART" id="SM00093">
    <property type="entry name" value="SERPIN"/>
    <property type="match status" value="1"/>
</dbReference>
<dbReference type="PANTHER" id="PTHR11461:SF211">
    <property type="entry name" value="GH10112P-RELATED"/>
    <property type="match status" value="1"/>
</dbReference>
<dbReference type="InterPro" id="IPR042185">
    <property type="entry name" value="Serpin_sf_2"/>
</dbReference>
<organism evidence="7 8">
    <name type="scientific">Bicyclus anynana</name>
    <name type="common">Squinting bush brown butterfly</name>
    <dbReference type="NCBI Taxonomy" id="110368"/>
    <lineage>
        <taxon>Eukaryota</taxon>
        <taxon>Metazoa</taxon>
        <taxon>Ecdysozoa</taxon>
        <taxon>Arthropoda</taxon>
        <taxon>Hexapoda</taxon>
        <taxon>Insecta</taxon>
        <taxon>Pterygota</taxon>
        <taxon>Neoptera</taxon>
        <taxon>Endopterygota</taxon>
        <taxon>Lepidoptera</taxon>
        <taxon>Glossata</taxon>
        <taxon>Ditrysia</taxon>
        <taxon>Papilionoidea</taxon>
        <taxon>Nymphalidae</taxon>
        <taxon>Satyrinae</taxon>
        <taxon>Satyrini</taxon>
        <taxon>Mycalesina</taxon>
        <taxon>Bicyclus</taxon>
    </lineage>
</organism>
<evidence type="ECO:0000313" key="8">
    <source>
        <dbReference type="RefSeq" id="XP_052743845.1"/>
    </source>
</evidence>
<evidence type="ECO:0000256" key="3">
    <source>
        <dbReference type="ARBA" id="ARBA00022900"/>
    </source>
</evidence>
<evidence type="ECO:0000256" key="4">
    <source>
        <dbReference type="RuleBase" id="RU000411"/>
    </source>
</evidence>
<dbReference type="InterPro" id="IPR023796">
    <property type="entry name" value="Serpin_dom"/>
</dbReference>
<protein>
    <submittedName>
        <fullName evidence="8">Antichymotrypsin-1</fullName>
    </submittedName>
</protein>
<evidence type="ECO:0000259" key="6">
    <source>
        <dbReference type="SMART" id="SM00093"/>
    </source>
</evidence>
<dbReference type="InterPro" id="IPR023795">
    <property type="entry name" value="Serpin_CS"/>
</dbReference>
<keyword evidence="3" id="KW-0722">Serine protease inhibitor</keyword>
<proteinExistence type="inferred from homology"/>
<accession>A0ABM3LXP3</accession>
<dbReference type="Gene3D" id="2.30.39.10">
    <property type="entry name" value="Alpha-1-antitrypsin, domain 1"/>
    <property type="match status" value="1"/>
</dbReference>
<gene>
    <name evidence="8" type="primary">LOC112042943</name>
</gene>
<dbReference type="SUPFAM" id="SSF56574">
    <property type="entry name" value="Serpins"/>
    <property type="match status" value="1"/>
</dbReference>
<dbReference type="GeneID" id="112042943"/>
<evidence type="ECO:0000256" key="2">
    <source>
        <dbReference type="ARBA" id="ARBA00022690"/>
    </source>
</evidence>